<organism evidence="1 2">
    <name type="scientific">Agathobacter rectalis</name>
    <dbReference type="NCBI Taxonomy" id="39491"/>
    <lineage>
        <taxon>Bacteria</taxon>
        <taxon>Bacillati</taxon>
        <taxon>Bacillota</taxon>
        <taxon>Clostridia</taxon>
        <taxon>Lachnospirales</taxon>
        <taxon>Lachnospiraceae</taxon>
        <taxon>Agathobacter</taxon>
    </lineage>
</organism>
<evidence type="ECO:0000313" key="1">
    <source>
        <dbReference type="EMBL" id="RGM72147.1"/>
    </source>
</evidence>
<comment type="caution">
    <text evidence="1">The sequence shown here is derived from an EMBL/GenBank/DDBJ whole genome shotgun (WGS) entry which is preliminary data.</text>
</comment>
<dbReference type="EMBL" id="QSTP01000005">
    <property type="protein sequence ID" value="RGM72147.1"/>
    <property type="molecule type" value="Genomic_DNA"/>
</dbReference>
<dbReference type="AlphaFoldDB" id="A0A3E4YBJ8"/>
<sequence length="63" mass="7073">MAYHYIVTFDNNKKVWVDIEKANKEEVKQIASAILDEADCSSTIVSVKRTTHLGDIADVDYVA</sequence>
<accession>A0A3E4YBJ8</accession>
<gene>
    <name evidence="1" type="ORF">DXB99_06305</name>
</gene>
<name>A0A3E4YBJ8_9FIRM</name>
<proteinExistence type="predicted"/>
<evidence type="ECO:0000313" key="2">
    <source>
        <dbReference type="Proteomes" id="UP000260758"/>
    </source>
</evidence>
<protein>
    <submittedName>
        <fullName evidence="1">Uncharacterized protein</fullName>
    </submittedName>
</protein>
<dbReference type="RefSeq" id="WP_117718656.1">
    <property type="nucleotide sequence ID" value="NZ_QSTP01000005.1"/>
</dbReference>
<dbReference type="Proteomes" id="UP000260758">
    <property type="component" value="Unassembled WGS sequence"/>
</dbReference>
<reference evidence="1 2" key="1">
    <citation type="submission" date="2018-08" db="EMBL/GenBank/DDBJ databases">
        <title>A genome reference for cultivated species of the human gut microbiota.</title>
        <authorList>
            <person name="Zou Y."/>
            <person name="Xue W."/>
            <person name="Luo G."/>
        </authorList>
    </citation>
    <scope>NUCLEOTIDE SEQUENCE [LARGE SCALE GENOMIC DNA]</scope>
    <source>
        <strain evidence="1 2">OM07-13</strain>
    </source>
</reference>